<feature type="region of interest" description="Disordered" evidence="1">
    <location>
        <begin position="257"/>
        <end position="280"/>
    </location>
</feature>
<name>A0A8T0DBT4_9TREM</name>
<dbReference type="AlphaFoldDB" id="A0A8T0DBT4"/>
<evidence type="ECO:0000313" key="3">
    <source>
        <dbReference type="Proteomes" id="UP000699462"/>
    </source>
</evidence>
<dbReference type="EMBL" id="JTDF01006997">
    <property type="protein sequence ID" value="KAF8565299.1"/>
    <property type="molecule type" value="Genomic_DNA"/>
</dbReference>
<evidence type="ECO:0000256" key="1">
    <source>
        <dbReference type="SAM" id="MobiDB-lite"/>
    </source>
</evidence>
<dbReference type="Proteomes" id="UP000699462">
    <property type="component" value="Unassembled WGS sequence"/>
</dbReference>
<protein>
    <submittedName>
        <fullName evidence="2">Uncharacterized protein</fullName>
    </submittedName>
</protein>
<evidence type="ECO:0000313" key="2">
    <source>
        <dbReference type="EMBL" id="KAF8565299.1"/>
    </source>
</evidence>
<organism evidence="2 3">
    <name type="scientific">Paragonimus westermani</name>
    <dbReference type="NCBI Taxonomy" id="34504"/>
    <lineage>
        <taxon>Eukaryota</taxon>
        <taxon>Metazoa</taxon>
        <taxon>Spiralia</taxon>
        <taxon>Lophotrochozoa</taxon>
        <taxon>Platyhelminthes</taxon>
        <taxon>Trematoda</taxon>
        <taxon>Digenea</taxon>
        <taxon>Plagiorchiida</taxon>
        <taxon>Troglotremata</taxon>
        <taxon>Troglotrematidae</taxon>
        <taxon>Paragonimus</taxon>
    </lineage>
</organism>
<sequence>MLVYWREVRKANFETKKRAAQGLPVDHDIRAMALYRVLTKIYRIQSAGSRTIIPDSLITYEAIRFALETIWPTSHALQALAEANPFRSFENEPIEGEAEDKELEEMLAKMGMMVEEEEADEEKPKEERNREGNEIDNWSDGGYDVEEHGISEAAVVLRHPEDNLRAEEISEGYTDVYGYDECNTTDWEDKKEYLNRHIVQDSRSSASCGQSAKRIGGNNDRTSAVKFARLSKTGPTIDGRRFVRWNVDDMSHRISSTNQEQLPLWQKNKHRSGNQRIVNQ</sequence>
<proteinExistence type="predicted"/>
<keyword evidence="3" id="KW-1185">Reference proteome</keyword>
<feature type="compositionally biased region" description="Basic and acidic residues" evidence="1">
    <location>
        <begin position="122"/>
        <end position="133"/>
    </location>
</feature>
<accession>A0A8T0DBT4</accession>
<dbReference type="OrthoDB" id="6263142at2759"/>
<reference evidence="2 3" key="1">
    <citation type="submission" date="2019-07" db="EMBL/GenBank/DDBJ databases">
        <title>Annotation for the trematode Paragonimus westermani.</title>
        <authorList>
            <person name="Choi Y.-J."/>
        </authorList>
    </citation>
    <scope>NUCLEOTIDE SEQUENCE [LARGE SCALE GENOMIC DNA]</scope>
    <source>
        <strain evidence="2">180907_Pwestermani</strain>
    </source>
</reference>
<gene>
    <name evidence="2" type="ORF">P879_09372</name>
</gene>
<feature type="region of interest" description="Disordered" evidence="1">
    <location>
        <begin position="115"/>
        <end position="142"/>
    </location>
</feature>
<comment type="caution">
    <text evidence="2">The sequence shown here is derived from an EMBL/GenBank/DDBJ whole genome shotgun (WGS) entry which is preliminary data.</text>
</comment>